<gene>
    <name evidence="1" type="ORF">TNIN_437951</name>
</gene>
<sequence>MNLNPVNISGVCSLWLKTLNGFLLSTLSRPYLASGKDEDLHFLFLFYSSPLFWWGLSTDSVASPNTGHVSVALSWQTSPPEAIARCLALLFPLRTRDNFLFSPLLVAAEIILPEGGDVLNRRPMLRYACYQTGNDVTVAAAPSGAAASRR</sequence>
<dbReference type="EMBL" id="BMAV01008130">
    <property type="protein sequence ID" value="GFY51503.1"/>
    <property type="molecule type" value="Genomic_DNA"/>
</dbReference>
<protein>
    <submittedName>
        <fullName evidence="1">Uncharacterized protein</fullName>
    </submittedName>
</protein>
<name>A0A8X6XD11_9ARAC</name>
<dbReference type="AlphaFoldDB" id="A0A8X6XD11"/>
<dbReference type="Proteomes" id="UP000886998">
    <property type="component" value="Unassembled WGS sequence"/>
</dbReference>
<proteinExistence type="predicted"/>
<keyword evidence="2" id="KW-1185">Reference proteome</keyword>
<evidence type="ECO:0000313" key="1">
    <source>
        <dbReference type="EMBL" id="GFY51503.1"/>
    </source>
</evidence>
<comment type="caution">
    <text evidence="1">The sequence shown here is derived from an EMBL/GenBank/DDBJ whole genome shotgun (WGS) entry which is preliminary data.</text>
</comment>
<organism evidence="1 2">
    <name type="scientific">Trichonephila inaurata madagascariensis</name>
    <dbReference type="NCBI Taxonomy" id="2747483"/>
    <lineage>
        <taxon>Eukaryota</taxon>
        <taxon>Metazoa</taxon>
        <taxon>Ecdysozoa</taxon>
        <taxon>Arthropoda</taxon>
        <taxon>Chelicerata</taxon>
        <taxon>Arachnida</taxon>
        <taxon>Araneae</taxon>
        <taxon>Araneomorphae</taxon>
        <taxon>Entelegynae</taxon>
        <taxon>Araneoidea</taxon>
        <taxon>Nephilidae</taxon>
        <taxon>Trichonephila</taxon>
        <taxon>Trichonephila inaurata</taxon>
    </lineage>
</organism>
<evidence type="ECO:0000313" key="2">
    <source>
        <dbReference type="Proteomes" id="UP000886998"/>
    </source>
</evidence>
<dbReference type="OrthoDB" id="10489560at2759"/>
<reference evidence="1" key="1">
    <citation type="submission" date="2020-08" db="EMBL/GenBank/DDBJ databases">
        <title>Multicomponent nature underlies the extraordinary mechanical properties of spider dragline silk.</title>
        <authorList>
            <person name="Kono N."/>
            <person name="Nakamura H."/>
            <person name="Mori M."/>
            <person name="Yoshida Y."/>
            <person name="Ohtoshi R."/>
            <person name="Malay A.D."/>
            <person name="Moran D.A.P."/>
            <person name="Tomita M."/>
            <person name="Numata K."/>
            <person name="Arakawa K."/>
        </authorList>
    </citation>
    <scope>NUCLEOTIDE SEQUENCE</scope>
</reference>
<accession>A0A8X6XD11</accession>